<comment type="caution">
    <text evidence="6">The sequence shown here is derived from an EMBL/GenBank/DDBJ whole genome shotgun (WGS) entry which is preliminary data.</text>
</comment>
<dbReference type="GO" id="GO:0046872">
    <property type="term" value="F:metal ion binding"/>
    <property type="evidence" value="ECO:0007669"/>
    <property type="project" value="UniProtKB-KW"/>
</dbReference>
<dbReference type="EMBL" id="JAAABM010000002">
    <property type="protein sequence ID" value="KAF7680078.1"/>
    <property type="molecule type" value="Genomic_DNA"/>
</dbReference>
<dbReference type="AlphaFoldDB" id="A0A8H7BB26"/>
<gene>
    <name evidence="6" type="ORF">GT037_001729</name>
</gene>
<evidence type="ECO:0000313" key="7">
    <source>
        <dbReference type="Proteomes" id="UP000596902"/>
    </source>
</evidence>
<keyword evidence="3" id="KW-0862">Zinc</keyword>
<proteinExistence type="inferred from homology"/>
<organism evidence="6 7">
    <name type="scientific">Alternaria burnsii</name>
    <dbReference type="NCBI Taxonomy" id="1187904"/>
    <lineage>
        <taxon>Eukaryota</taxon>
        <taxon>Fungi</taxon>
        <taxon>Dikarya</taxon>
        <taxon>Ascomycota</taxon>
        <taxon>Pezizomycotina</taxon>
        <taxon>Dothideomycetes</taxon>
        <taxon>Pleosporomycetidae</taxon>
        <taxon>Pleosporales</taxon>
        <taxon>Pleosporineae</taxon>
        <taxon>Pleosporaceae</taxon>
        <taxon>Alternaria</taxon>
        <taxon>Alternaria sect. Alternaria</taxon>
    </lineage>
</organism>
<sequence length="232" mass="25430">MPNSPTTPFPLYLFPSLPFRRRRSSAISTSTASTSPSSSPPQPTSFLTARPTSHLRCQKCLADLIPASSIISKGFTGRHGRAYLVGPPSTSSFLASGDISATGWKEGDLPNTLTHKAHARQLVTGAHTVSDISCRSCGSVLGWKYVDAAEDSQKYKVGKFILETKRIVKGAEWDESMNEEDNGMVPDKNDQDIEFDSQDEDECEDLFSGIWTPQLAAKRRKRRAYGDVDLTA</sequence>
<feature type="domain" description="Yippee" evidence="5">
    <location>
        <begin position="53"/>
        <end position="171"/>
    </location>
</feature>
<evidence type="ECO:0000256" key="1">
    <source>
        <dbReference type="ARBA" id="ARBA00005613"/>
    </source>
</evidence>
<dbReference type="InterPro" id="IPR034751">
    <property type="entry name" value="Yippee"/>
</dbReference>
<dbReference type="InterPro" id="IPR004910">
    <property type="entry name" value="Yippee/Mis18/Cereblon"/>
</dbReference>
<dbReference type="Pfam" id="PF03226">
    <property type="entry name" value="Yippee-Mis18"/>
    <property type="match status" value="1"/>
</dbReference>
<dbReference type="OrthoDB" id="6407410at2759"/>
<name>A0A8H7BB26_9PLEO</name>
<keyword evidence="2" id="KW-0479">Metal-binding</keyword>
<dbReference type="GeneID" id="62199954"/>
<dbReference type="InterPro" id="IPR039058">
    <property type="entry name" value="Yippee_fam"/>
</dbReference>
<accession>A0A8H7BB26</accession>
<keyword evidence="7" id="KW-1185">Reference proteome</keyword>
<feature type="region of interest" description="Disordered" evidence="4">
    <location>
        <begin position="25"/>
        <end position="48"/>
    </location>
</feature>
<protein>
    <submittedName>
        <fullName evidence="6">Yippee family protein</fullName>
    </submittedName>
</protein>
<feature type="compositionally biased region" description="Low complexity" evidence="4">
    <location>
        <begin position="25"/>
        <end position="37"/>
    </location>
</feature>
<evidence type="ECO:0000313" key="6">
    <source>
        <dbReference type="EMBL" id="KAF7680078.1"/>
    </source>
</evidence>
<evidence type="ECO:0000256" key="4">
    <source>
        <dbReference type="SAM" id="MobiDB-lite"/>
    </source>
</evidence>
<comment type="similarity">
    <text evidence="1">Belongs to the yippee family.</text>
</comment>
<dbReference type="PANTHER" id="PTHR13848">
    <property type="entry name" value="PROTEIN YIPPEE-LIKE CG15309-RELATED"/>
    <property type="match status" value="1"/>
</dbReference>
<dbReference type="PROSITE" id="PS51792">
    <property type="entry name" value="YIPPEE"/>
    <property type="match status" value="1"/>
</dbReference>
<reference evidence="6" key="1">
    <citation type="submission" date="2020-01" db="EMBL/GenBank/DDBJ databases">
        <authorList>
            <person name="Feng Z.H.Z."/>
        </authorList>
    </citation>
    <scope>NUCLEOTIDE SEQUENCE</scope>
    <source>
        <strain evidence="6">CBS107.38</strain>
    </source>
</reference>
<evidence type="ECO:0000256" key="3">
    <source>
        <dbReference type="ARBA" id="ARBA00022833"/>
    </source>
</evidence>
<dbReference type="RefSeq" id="XP_038790068.1">
    <property type="nucleotide sequence ID" value="XM_038926776.1"/>
</dbReference>
<evidence type="ECO:0000259" key="5">
    <source>
        <dbReference type="PROSITE" id="PS51792"/>
    </source>
</evidence>
<evidence type="ECO:0000256" key="2">
    <source>
        <dbReference type="ARBA" id="ARBA00022723"/>
    </source>
</evidence>
<dbReference type="Proteomes" id="UP000596902">
    <property type="component" value="Unassembled WGS sequence"/>
</dbReference>
<reference evidence="6" key="2">
    <citation type="submission" date="2020-08" db="EMBL/GenBank/DDBJ databases">
        <title>Draft Genome Sequence of Cumin Blight Pathogen Alternaria burnsii.</title>
        <authorList>
            <person name="Feng Z."/>
        </authorList>
    </citation>
    <scope>NUCLEOTIDE SEQUENCE</scope>
    <source>
        <strain evidence="6">CBS107.38</strain>
    </source>
</reference>